<evidence type="ECO:0000256" key="3">
    <source>
        <dbReference type="ARBA" id="ARBA00012379"/>
    </source>
</evidence>
<evidence type="ECO:0000256" key="2">
    <source>
        <dbReference type="ARBA" id="ARBA00006581"/>
    </source>
</evidence>
<dbReference type="CDD" id="cd07557">
    <property type="entry name" value="trimeric_dUTPase"/>
    <property type="match status" value="1"/>
</dbReference>
<name>A0A2H4UTQ4_9VIRU</name>
<dbReference type="SUPFAM" id="SSF51283">
    <property type="entry name" value="dUTPase-like"/>
    <property type="match status" value="1"/>
</dbReference>
<feature type="domain" description="dUTPase-like" evidence="6">
    <location>
        <begin position="27"/>
        <end position="155"/>
    </location>
</feature>
<dbReference type="Gene3D" id="2.70.40.10">
    <property type="match status" value="1"/>
</dbReference>
<evidence type="ECO:0000256" key="5">
    <source>
        <dbReference type="ARBA" id="ARBA00023080"/>
    </source>
</evidence>
<dbReference type="InterPro" id="IPR036157">
    <property type="entry name" value="dUTPase-like_sf"/>
</dbReference>
<evidence type="ECO:0000313" key="8">
    <source>
        <dbReference type="Proteomes" id="UP000240325"/>
    </source>
</evidence>
<dbReference type="EC" id="3.6.1.23" evidence="3"/>
<dbReference type="GO" id="GO:0000287">
    <property type="term" value="F:magnesium ion binding"/>
    <property type="evidence" value="ECO:0007669"/>
    <property type="project" value="InterPro"/>
</dbReference>
<reference evidence="7" key="1">
    <citation type="journal article" date="2017" name="Elife">
        <title>The kinetoplastid-infecting Bodo saltans virus (BsV), a window into the most abundant giant viruses in the sea.</title>
        <authorList>
            <person name="Deeg C.M."/>
            <person name="Chow C.-E.T."/>
            <person name="Suttle C.A."/>
        </authorList>
    </citation>
    <scope>NUCLEOTIDE SEQUENCE</scope>
    <source>
        <strain evidence="7">NG1</strain>
    </source>
</reference>
<sequence>MNSKYTLFIKPENNEIMELYSERRNFASDSGLDLYTTEQYVFTPYETKFINFKIKCQMKDNMNDTDVPYYLYARSSISKTPLILHNHVGIIDSSYRGDIIGALRYIPPYLCESNYVLEKGTRILQICSRDLSPFKITFTDGLSETERGEGGFGST</sequence>
<dbReference type="PANTHER" id="PTHR11241:SF0">
    <property type="entry name" value="DEOXYURIDINE 5'-TRIPHOSPHATE NUCLEOTIDOHYDROLASE"/>
    <property type="match status" value="1"/>
</dbReference>
<dbReference type="Proteomes" id="UP000240325">
    <property type="component" value="Segment"/>
</dbReference>
<comment type="similarity">
    <text evidence="2">Belongs to the dUTPase family.</text>
</comment>
<proteinExistence type="inferred from homology"/>
<dbReference type="Pfam" id="PF00692">
    <property type="entry name" value="dUTPase"/>
    <property type="match status" value="1"/>
</dbReference>
<evidence type="ECO:0000256" key="4">
    <source>
        <dbReference type="ARBA" id="ARBA00022801"/>
    </source>
</evidence>
<accession>A0A2H4UTQ4</accession>
<dbReference type="GO" id="GO:0004170">
    <property type="term" value="F:dUTP diphosphatase activity"/>
    <property type="evidence" value="ECO:0007669"/>
    <property type="project" value="UniProtKB-EC"/>
</dbReference>
<dbReference type="GO" id="GO:0006226">
    <property type="term" value="P:dUMP biosynthetic process"/>
    <property type="evidence" value="ECO:0007669"/>
    <property type="project" value="InterPro"/>
</dbReference>
<gene>
    <name evidence="7" type="ORF">BMW23_0210</name>
</gene>
<dbReference type="InterPro" id="IPR033704">
    <property type="entry name" value="dUTPase_trimeric"/>
</dbReference>
<dbReference type="GO" id="GO:0046081">
    <property type="term" value="P:dUTP catabolic process"/>
    <property type="evidence" value="ECO:0007669"/>
    <property type="project" value="InterPro"/>
</dbReference>
<dbReference type="InterPro" id="IPR008181">
    <property type="entry name" value="dUTPase"/>
</dbReference>
<comment type="function">
    <text evidence="1">This enzyme is involved in nucleotide metabolism: it produces dUMP, the immediate precursor of thymidine nucleotides and it decreases the intracellular concentration of dUTP so that uracil cannot be incorporated into DNA.</text>
</comment>
<dbReference type="EMBL" id="MF782455">
    <property type="protein sequence ID" value="ATZ80268.1"/>
    <property type="molecule type" value="Genomic_DNA"/>
</dbReference>
<keyword evidence="5" id="KW-0546">Nucleotide metabolism</keyword>
<organism evidence="7">
    <name type="scientific">Bodo saltans virus</name>
    <dbReference type="NCBI Taxonomy" id="2024608"/>
    <lineage>
        <taxon>Viruses</taxon>
        <taxon>Varidnaviria</taxon>
        <taxon>Bamfordvirae</taxon>
        <taxon>Nucleocytoviricota</taxon>
        <taxon>Megaviricetes</taxon>
        <taxon>Imitervirales</taxon>
        <taxon>Mimiviridae</taxon>
        <taxon>Klosneuvirinae</taxon>
        <taxon>Theiavirus</taxon>
        <taxon>Theiavirus salishense</taxon>
    </lineage>
</organism>
<protein>
    <recommendedName>
        <fullName evidence="3">dUTP diphosphatase</fullName>
        <ecNumber evidence="3">3.6.1.23</ecNumber>
    </recommendedName>
</protein>
<dbReference type="InterPro" id="IPR029054">
    <property type="entry name" value="dUTPase-like"/>
</dbReference>
<evidence type="ECO:0000313" key="7">
    <source>
        <dbReference type="EMBL" id="ATZ80268.1"/>
    </source>
</evidence>
<evidence type="ECO:0000256" key="1">
    <source>
        <dbReference type="ARBA" id="ARBA00003495"/>
    </source>
</evidence>
<evidence type="ECO:0000259" key="6">
    <source>
        <dbReference type="Pfam" id="PF00692"/>
    </source>
</evidence>
<keyword evidence="4" id="KW-0378">Hydrolase</keyword>
<dbReference type="PANTHER" id="PTHR11241">
    <property type="entry name" value="DEOXYURIDINE 5'-TRIPHOSPHATE NUCLEOTIDOHYDROLASE"/>
    <property type="match status" value="1"/>
</dbReference>
<keyword evidence="8" id="KW-1185">Reference proteome</keyword>